<gene>
    <name evidence="3" type="ORF">LZC94_43465</name>
</gene>
<evidence type="ECO:0000256" key="1">
    <source>
        <dbReference type="SAM" id="MobiDB-lite"/>
    </source>
</evidence>
<feature type="compositionally biased region" description="Low complexity" evidence="1">
    <location>
        <begin position="308"/>
        <end position="359"/>
    </location>
</feature>
<sequence>MSDLCPQHFDANHVASALRGELDAPDFHEHLKTCTSCQETAQVIQSAQRAWRSAALEDDERARAASEQRLVRAWARPRPTFGWRSALVGAAIASLLVLRFGPRWPDAAPTGALPSASVLPSALAPSAVASIAPVAPSAPSASTSRYRHSVLVMRDCPACTRSGVPGNSALDAAVDVPRGASLMLSWAMPDDATDVASSMEVTGPARVVGLAGEKADTQAVRIERGHAQMRTSGEAEVQSPHAKMRAVPEIASTWHFDVTAGRTSIVVESGLVAVQSNERNAPLVRLQAGQTAEIRSGGEIVIPPVPSASPSSPSGPSSASPSTSKSASATNPSMPASAAIGPAAPSNAPSTTPAPSASAEEGSNDAAVWQAVQSALHAGDRSGAETKARALMLSARSPAYRDKATFTVGELELARGDVATAQGRLSSLVTTARDPALTSDAMFLLARSYPSPKDRANAWARFLTTSPASPYREQALLEQGRALADAGDMDGARRIVVALKQSGRLPEVIARGVTALEARTNR</sequence>
<evidence type="ECO:0000259" key="2">
    <source>
        <dbReference type="Pfam" id="PF09976"/>
    </source>
</evidence>
<dbReference type="InterPro" id="IPR011990">
    <property type="entry name" value="TPR-like_helical_dom_sf"/>
</dbReference>
<feature type="domain" description="Ancillary SecYEG translocon subunit/Cell division coordinator CpoB TPR" evidence="2">
    <location>
        <begin position="362"/>
        <end position="494"/>
    </location>
</feature>
<dbReference type="Pfam" id="PF09976">
    <property type="entry name" value="TPR_21"/>
    <property type="match status" value="1"/>
</dbReference>
<proteinExistence type="predicted"/>
<name>A0ABZ2LZZ3_9BACT</name>
<keyword evidence="4" id="KW-1185">Reference proteome</keyword>
<dbReference type="RefSeq" id="WP_394824295.1">
    <property type="nucleotide sequence ID" value="NZ_CP089984.1"/>
</dbReference>
<dbReference type="Proteomes" id="UP001370348">
    <property type="component" value="Chromosome"/>
</dbReference>
<feature type="region of interest" description="Disordered" evidence="1">
    <location>
        <begin position="300"/>
        <end position="365"/>
    </location>
</feature>
<dbReference type="EMBL" id="CP089984">
    <property type="protein sequence ID" value="WXB14670.1"/>
    <property type="molecule type" value="Genomic_DNA"/>
</dbReference>
<evidence type="ECO:0000313" key="4">
    <source>
        <dbReference type="Proteomes" id="UP001370348"/>
    </source>
</evidence>
<reference evidence="3 4" key="1">
    <citation type="submission" date="2021-12" db="EMBL/GenBank/DDBJ databases">
        <title>Discovery of the Pendulisporaceae a myxobacterial family with distinct sporulation behavior and unique specialized metabolism.</title>
        <authorList>
            <person name="Garcia R."/>
            <person name="Popoff A."/>
            <person name="Bader C.D."/>
            <person name="Loehr J."/>
            <person name="Walesch S."/>
            <person name="Walt C."/>
            <person name="Boldt J."/>
            <person name="Bunk B."/>
            <person name="Haeckl F.J.F.P.J."/>
            <person name="Gunesch A.P."/>
            <person name="Birkelbach J."/>
            <person name="Nuebel U."/>
            <person name="Pietschmann T."/>
            <person name="Bach T."/>
            <person name="Mueller R."/>
        </authorList>
    </citation>
    <scope>NUCLEOTIDE SEQUENCE [LARGE SCALE GENOMIC DNA]</scope>
    <source>
        <strain evidence="3 4">MSr11954</strain>
    </source>
</reference>
<dbReference type="InterPro" id="IPR018704">
    <property type="entry name" value="SecYEG/CpoB_TPR"/>
</dbReference>
<evidence type="ECO:0000313" key="3">
    <source>
        <dbReference type="EMBL" id="WXB14670.1"/>
    </source>
</evidence>
<organism evidence="3 4">
    <name type="scientific">Pendulispora albinea</name>
    <dbReference type="NCBI Taxonomy" id="2741071"/>
    <lineage>
        <taxon>Bacteria</taxon>
        <taxon>Pseudomonadati</taxon>
        <taxon>Myxococcota</taxon>
        <taxon>Myxococcia</taxon>
        <taxon>Myxococcales</taxon>
        <taxon>Sorangiineae</taxon>
        <taxon>Pendulisporaceae</taxon>
        <taxon>Pendulispora</taxon>
    </lineage>
</organism>
<accession>A0ABZ2LZZ3</accession>
<dbReference type="Gene3D" id="1.25.40.10">
    <property type="entry name" value="Tetratricopeptide repeat domain"/>
    <property type="match status" value="1"/>
</dbReference>
<protein>
    <submittedName>
        <fullName evidence="3">Tetratricopeptide repeat protein</fullName>
    </submittedName>
</protein>